<dbReference type="Pfam" id="PF08530">
    <property type="entry name" value="PepX_C"/>
    <property type="match status" value="1"/>
</dbReference>
<reference evidence="3" key="1">
    <citation type="journal article" date="2023" name="Int. J. Syst. Evol. Microbiol.">
        <title>Streptomyces meridianus sp. nov. isolated from brackish water of the Tagus estuary in Alcochete, Portugal.</title>
        <authorList>
            <person name="Santos J.D.N."/>
            <person name="Klimek D."/>
            <person name="Calusinska M."/>
            <person name="Lobo Da Cunha A."/>
            <person name="Catita J."/>
            <person name="Goncalves H."/>
            <person name="Gonzalez I."/>
            <person name="Reyes F."/>
            <person name="Lage O.M."/>
        </authorList>
    </citation>
    <scope>NUCLEOTIDE SEQUENCE</scope>
    <source>
        <strain evidence="3">MTZ3.1</strain>
    </source>
</reference>
<dbReference type="PANTHER" id="PTHR43056:SF10">
    <property type="entry name" value="COCE_NOND FAMILY, PUTATIVE (AFU_ORTHOLOGUE AFUA_7G00600)-RELATED"/>
    <property type="match status" value="1"/>
</dbReference>
<gene>
    <name evidence="3" type="ORF">M1E25_19620</name>
</gene>
<dbReference type="Gene3D" id="3.40.50.1820">
    <property type="entry name" value="alpha/beta hydrolase"/>
    <property type="match status" value="1"/>
</dbReference>
<dbReference type="Gene3D" id="2.60.120.260">
    <property type="entry name" value="Galactose-binding domain-like"/>
    <property type="match status" value="1"/>
</dbReference>
<evidence type="ECO:0000259" key="2">
    <source>
        <dbReference type="SMART" id="SM00939"/>
    </source>
</evidence>
<sequence length="676" mass="74297">MSNAGTFPSANNADRRPVRVLRHVWIPLADGTRLAARVWLPADAEEPVPAVLEYIPYRKNDGTAARDVTLHPRFAQAGYASVRVDCRGSGDSDGVMLDEYHPTELADALEVLDWIEKQHWSDGQVSIIGKSWGGFNGLQIAALRPRQLRSIVTVCSTDDRYADDVHYAGGSLLASEMLPWASTMLAYNARPQDPAVLGDGWRQEWLDRLERTPAYVEEWLSHQRRDAYWEHGSVCEDYAAINVPVFAVGGWLDQYRGSVFRLLEHLRVPVKGLIGPWAHNYPHQGEPGPAMDFQGECVRWFDHWMRGADNGVADDPALRAWIPDPSPVGSDREISPGRWVSEPDWPAPGIEPLQLLLADGTQAAAAVLRSPLAVGASAGDFLKFGDIPGQYGDQAADDGRSHTVTWAAIPERLEILGAPEVALRITSDRPQAQLAVRLCEVAPDGTSRLVTTGLLNLTHRDGHAEPCALEPGRPYEVTVPLFAIGHAFAPGSRIRISVSASLWPWAWPSPERVAVELAPGFGTLTLPVRRPRPAEEAALRPYEPPRDGPPHSIDTTPVPGSREVTWDPVAGEQTVVSTSADGTVTDRADGLTRTGRAVNRFRLVEDDPGSAVVECDREETVGRGDWRTRVVTYSRMTADVRDFCVVNRLTAHEGSGAGEREVFTRTWSFTVPRDQV</sequence>
<comment type="caution">
    <text evidence="3">The sequence shown here is derived from an EMBL/GenBank/DDBJ whole genome shotgun (WGS) entry which is preliminary data.</text>
</comment>
<keyword evidence="4" id="KW-1185">Reference proteome</keyword>
<dbReference type="GO" id="GO:0016787">
    <property type="term" value="F:hydrolase activity"/>
    <property type="evidence" value="ECO:0007669"/>
    <property type="project" value="UniProtKB-KW"/>
</dbReference>
<dbReference type="InterPro" id="IPR005674">
    <property type="entry name" value="CocE/Ser_esterase"/>
</dbReference>
<feature type="domain" description="Xaa-Pro dipeptidyl-peptidase C-terminal" evidence="2">
    <location>
        <begin position="298"/>
        <end position="547"/>
    </location>
</feature>
<dbReference type="SMART" id="SM00939">
    <property type="entry name" value="PepX_C"/>
    <property type="match status" value="1"/>
</dbReference>
<name>A0ABT0XCL4_9ACTN</name>
<dbReference type="InterPro" id="IPR000383">
    <property type="entry name" value="Xaa-Pro-like_dom"/>
</dbReference>
<dbReference type="EMBL" id="JAMQGM010000043">
    <property type="protein sequence ID" value="MCM2579529.1"/>
    <property type="molecule type" value="Genomic_DNA"/>
</dbReference>
<dbReference type="SUPFAM" id="SSF53474">
    <property type="entry name" value="alpha/beta-Hydrolases"/>
    <property type="match status" value="1"/>
</dbReference>
<dbReference type="InterPro" id="IPR029058">
    <property type="entry name" value="AB_hydrolase_fold"/>
</dbReference>
<dbReference type="NCBIfam" id="TIGR00976">
    <property type="entry name" value="CocE_NonD"/>
    <property type="match status" value="1"/>
</dbReference>
<organism evidence="3 4">
    <name type="scientific">Streptomyces meridianus</name>
    <dbReference type="NCBI Taxonomy" id="2938945"/>
    <lineage>
        <taxon>Bacteria</taxon>
        <taxon>Bacillati</taxon>
        <taxon>Actinomycetota</taxon>
        <taxon>Actinomycetes</taxon>
        <taxon>Kitasatosporales</taxon>
        <taxon>Streptomycetaceae</taxon>
        <taxon>Streptomyces</taxon>
    </lineage>
</organism>
<accession>A0ABT0XCL4</accession>
<keyword evidence="1 3" id="KW-0378">Hydrolase</keyword>
<dbReference type="Pfam" id="PF02129">
    <property type="entry name" value="Peptidase_S15"/>
    <property type="match status" value="1"/>
</dbReference>
<dbReference type="RefSeq" id="WP_251417450.1">
    <property type="nucleotide sequence ID" value="NZ_JAMQGM010000043.1"/>
</dbReference>
<evidence type="ECO:0000313" key="3">
    <source>
        <dbReference type="EMBL" id="MCM2579529.1"/>
    </source>
</evidence>
<dbReference type="Gene3D" id="1.10.3020.10">
    <property type="entry name" value="alpha-amino acid ester hydrolase ( Helical cap domain)"/>
    <property type="match status" value="1"/>
</dbReference>
<dbReference type="InterPro" id="IPR013736">
    <property type="entry name" value="Xaa-Pro_dipept_C"/>
</dbReference>
<dbReference type="SUPFAM" id="SSF49785">
    <property type="entry name" value="Galactose-binding domain-like"/>
    <property type="match status" value="1"/>
</dbReference>
<evidence type="ECO:0000313" key="4">
    <source>
        <dbReference type="Proteomes" id="UP001167160"/>
    </source>
</evidence>
<proteinExistence type="predicted"/>
<dbReference type="InterPro" id="IPR008979">
    <property type="entry name" value="Galactose-bd-like_sf"/>
</dbReference>
<dbReference type="InterPro" id="IPR050585">
    <property type="entry name" value="Xaa-Pro_dipeptidyl-ppase/CocE"/>
</dbReference>
<evidence type="ECO:0000256" key="1">
    <source>
        <dbReference type="ARBA" id="ARBA00022801"/>
    </source>
</evidence>
<dbReference type="Proteomes" id="UP001167160">
    <property type="component" value="Unassembled WGS sequence"/>
</dbReference>
<dbReference type="PANTHER" id="PTHR43056">
    <property type="entry name" value="PEPTIDASE S9 PROLYL OLIGOPEPTIDASE"/>
    <property type="match status" value="1"/>
</dbReference>
<protein>
    <submittedName>
        <fullName evidence="3">CocE/NonD family hydrolase</fullName>
    </submittedName>
</protein>